<evidence type="ECO:0000259" key="8">
    <source>
        <dbReference type="PROSITE" id="PS50850"/>
    </source>
</evidence>
<protein>
    <submittedName>
        <fullName evidence="9">Major Facilitator Superfamily protein</fullName>
    </submittedName>
</protein>
<evidence type="ECO:0000256" key="5">
    <source>
        <dbReference type="ARBA" id="ARBA00023136"/>
    </source>
</evidence>
<evidence type="ECO:0000256" key="1">
    <source>
        <dbReference type="ARBA" id="ARBA00004141"/>
    </source>
</evidence>
<gene>
    <name evidence="9" type="ORF">SAMN05428957_101363</name>
</gene>
<evidence type="ECO:0000256" key="4">
    <source>
        <dbReference type="ARBA" id="ARBA00022989"/>
    </source>
</evidence>
<dbReference type="PROSITE" id="PS50850">
    <property type="entry name" value="MFS"/>
    <property type="match status" value="1"/>
</dbReference>
<dbReference type="InterPro" id="IPR011701">
    <property type="entry name" value="MFS"/>
</dbReference>
<feature type="transmembrane region" description="Helical" evidence="7">
    <location>
        <begin position="164"/>
        <end position="182"/>
    </location>
</feature>
<keyword evidence="5 7" id="KW-0472">Membrane</keyword>
<name>A0A1G9PGA5_9BURK</name>
<dbReference type="STRING" id="1527607.SAMN05428957_101363"/>
<feature type="transmembrane region" description="Helical" evidence="7">
    <location>
        <begin position="289"/>
        <end position="309"/>
    </location>
</feature>
<dbReference type="GO" id="GO:0022857">
    <property type="term" value="F:transmembrane transporter activity"/>
    <property type="evidence" value="ECO:0007669"/>
    <property type="project" value="InterPro"/>
</dbReference>
<dbReference type="Gene3D" id="1.20.1250.20">
    <property type="entry name" value="MFS general substrate transporter like domains"/>
    <property type="match status" value="1"/>
</dbReference>
<proteinExistence type="predicted"/>
<accession>A0A1G9PGA5</accession>
<feature type="transmembrane region" description="Helical" evidence="7">
    <location>
        <begin position="258"/>
        <end position="277"/>
    </location>
</feature>
<dbReference type="RefSeq" id="WP_217629368.1">
    <property type="nucleotide sequence ID" value="NZ_FNHP01000001.1"/>
</dbReference>
<feature type="transmembrane region" description="Helical" evidence="7">
    <location>
        <begin position="514"/>
        <end position="531"/>
    </location>
</feature>
<keyword evidence="2" id="KW-0813">Transport</keyword>
<dbReference type="Pfam" id="PF07690">
    <property type="entry name" value="MFS_1"/>
    <property type="match status" value="1"/>
</dbReference>
<dbReference type="PANTHER" id="PTHR42718">
    <property type="entry name" value="MAJOR FACILITATOR SUPERFAMILY MULTIDRUG TRANSPORTER MFSC"/>
    <property type="match status" value="1"/>
</dbReference>
<evidence type="ECO:0000256" key="3">
    <source>
        <dbReference type="ARBA" id="ARBA00022692"/>
    </source>
</evidence>
<feature type="transmembrane region" description="Helical" evidence="7">
    <location>
        <begin position="105"/>
        <end position="123"/>
    </location>
</feature>
<feature type="transmembrane region" description="Helical" evidence="7">
    <location>
        <begin position="357"/>
        <end position="375"/>
    </location>
</feature>
<keyword evidence="3 7" id="KW-0812">Transmembrane</keyword>
<feature type="transmembrane region" description="Helical" evidence="7">
    <location>
        <begin position="387"/>
        <end position="410"/>
    </location>
</feature>
<feature type="transmembrane region" description="Helical" evidence="7">
    <location>
        <begin position="194"/>
        <end position="216"/>
    </location>
</feature>
<dbReference type="InterPro" id="IPR020846">
    <property type="entry name" value="MFS_dom"/>
</dbReference>
<dbReference type="SUPFAM" id="SSF103473">
    <property type="entry name" value="MFS general substrate transporter"/>
    <property type="match status" value="1"/>
</dbReference>
<evidence type="ECO:0000313" key="10">
    <source>
        <dbReference type="Proteomes" id="UP000198552"/>
    </source>
</evidence>
<dbReference type="Proteomes" id="UP000198552">
    <property type="component" value="Unassembled WGS sequence"/>
</dbReference>
<sequence length="556" mass="59086">MKPQPRIIGPVPDWEEHEKPSMPGSPASLVHPLPVRIAYACVAVLVGLTGGLGAGLMSANLPAIAGQLGLTTAEATWLPAAYVMVSVTANLLVYKFRQQYGIRLFAELGLGLYALVTVLHLFIEGFEMALVVRGVSGFVSAATNTLAVLYMLQAFPKAKLGAGLVVGLSIAQFATPLAWVISPSLMQSSDWRTLYLFESGLALCSLAAVVILKLPLGLRIHVLEKTDFLTFALVAPGVALLAAVLAQGLNGWWTDSAWLAWALVGALVLLTAGAIVEYRRQNPLLQVRWLTNIAILRFILGALMMRFLLSEQTYGAIGLLRSLGMGPDQLQTLYGVMLLGMVCGTAVSALTFSPKTIVPQILVSIVLIAIGGWLDHHSSSLSRPHDFFLSQFLLAVASSMFMGPLMMIGFGQAMKHGPDHMVTFMVLFAITQSVGGLLGPALLGTLQAERTQAYALSINTHLRADDPQVAQRLSMQQGGLAGRITDPTLRAAQGTAQLAQVARREASVRAYNDVFGVIAALALGFLAWSLYRVRRAAVAARATSAPGTAPAPAASA</sequence>
<dbReference type="GO" id="GO:0016020">
    <property type="term" value="C:membrane"/>
    <property type="evidence" value="ECO:0007669"/>
    <property type="project" value="UniProtKB-SubCell"/>
</dbReference>
<feature type="transmembrane region" description="Helical" evidence="7">
    <location>
        <begin position="76"/>
        <end position="93"/>
    </location>
</feature>
<dbReference type="InterPro" id="IPR036259">
    <property type="entry name" value="MFS_trans_sf"/>
</dbReference>
<dbReference type="EMBL" id="FNHP01000001">
    <property type="protein sequence ID" value="SDL97185.1"/>
    <property type="molecule type" value="Genomic_DNA"/>
</dbReference>
<organism evidence="9 10">
    <name type="scientific">Oryzisolibacter propanilivorax</name>
    <dbReference type="NCBI Taxonomy" id="1527607"/>
    <lineage>
        <taxon>Bacteria</taxon>
        <taxon>Pseudomonadati</taxon>
        <taxon>Pseudomonadota</taxon>
        <taxon>Betaproteobacteria</taxon>
        <taxon>Burkholderiales</taxon>
        <taxon>Comamonadaceae</taxon>
        <taxon>Oryzisolibacter</taxon>
    </lineage>
</organism>
<feature type="transmembrane region" description="Helical" evidence="7">
    <location>
        <begin position="37"/>
        <end position="56"/>
    </location>
</feature>
<evidence type="ECO:0000313" key="9">
    <source>
        <dbReference type="EMBL" id="SDL97185.1"/>
    </source>
</evidence>
<dbReference type="AlphaFoldDB" id="A0A1G9PGA5"/>
<keyword evidence="10" id="KW-1185">Reference proteome</keyword>
<evidence type="ECO:0000256" key="7">
    <source>
        <dbReference type="SAM" id="Phobius"/>
    </source>
</evidence>
<dbReference type="PANTHER" id="PTHR42718:SF9">
    <property type="entry name" value="MAJOR FACILITATOR SUPERFAMILY MULTIDRUG TRANSPORTER MFSC"/>
    <property type="match status" value="1"/>
</dbReference>
<reference evidence="10" key="1">
    <citation type="submission" date="2016-10" db="EMBL/GenBank/DDBJ databases">
        <authorList>
            <person name="Varghese N."/>
            <person name="Submissions S."/>
        </authorList>
    </citation>
    <scope>NUCLEOTIDE SEQUENCE [LARGE SCALE GENOMIC DNA]</scope>
    <source>
        <strain evidence="10">EPL6</strain>
    </source>
</reference>
<feature type="transmembrane region" description="Helical" evidence="7">
    <location>
        <begin position="129"/>
        <end position="152"/>
    </location>
</feature>
<feature type="transmembrane region" description="Helical" evidence="7">
    <location>
        <begin position="422"/>
        <end position="443"/>
    </location>
</feature>
<evidence type="ECO:0000256" key="6">
    <source>
        <dbReference type="SAM" id="MobiDB-lite"/>
    </source>
</evidence>
<feature type="transmembrane region" description="Helical" evidence="7">
    <location>
        <begin position="228"/>
        <end position="246"/>
    </location>
</feature>
<feature type="domain" description="Major facilitator superfamily (MFS) profile" evidence="8">
    <location>
        <begin position="39"/>
        <end position="537"/>
    </location>
</feature>
<evidence type="ECO:0000256" key="2">
    <source>
        <dbReference type="ARBA" id="ARBA00022448"/>
    </source>
</evidence>
<feature type="region of interest" description="Disordered" evidence="6">
    <location>
        <begin position="1"/>
        <end position="23"/>
    </location>
</feature>
<keyword evidence="4 7" id="KW-1133">Transmembrane helix</keyword>
<feature type="transmembrane region" description="Helical" evidence="7">
    <location>
        <begin position="329"/>
        <end position="350"/>
    </location>
</feature>
<comment type="subcellular location">
    <subcellularLocation>
        <location evidence="1">Membrane</location>
        <topology evidence="1">Multi-pass membrane protein</topology>
    </subcellularLocation>
</comment>